<organism evidence="2 3">
    <name type="scientific">Candidatus Anaerobutyricum stercoris</name>
    <dbReference type="NCBI Taxonomy" id="2838457"/>
    <lineage>
        <taxon>Bacteria</taxon>
        <taxon>Bacillati</taxon>
        <taxon>Bacillota</taxon>
        <taxon>Clostridia</taxon>
        <taxon>Lachnospirales</taxon>
        <taxon>Lachnospiraceae</taxon>
        <taxon>Anaerobutyricum</taxon>
    </lineage>
</organism>
<protein>
    <recommendedName>
        <fullName evidence="1">DUF5716 domain-containing protein</fullName>
    </recommendedName>
</protein>
<dbReference type="EMBL" id="DXBR01000013">
    <property type="protein sequence ID" value="HIZ38529.1"/>
    <property type="molecule type" value="Genomic_DNA"/>
</dbReference>
<dbReference type="InterPro" id="IPR043770">
    <property type="entry name" value="DUF5716_C"/>
</dbReference>
<gene>
    <name evidence="2" type="ORF">H9968_01180</name>
</gene>
<feature type="domain" description="DUF5716" evidence="1">
    <location>
        <begin position="75"/>
        <end position="365"/>
    </location>
</feature>
<reference evidence="2" key="1">
    <citation type="journal article" date="2021" name="PeerJ">
        <title>Extensive microbial diversity within the chicken gut microbiome revealed by metagenomics and culture.</title>
        <authorList>
            <person name="Gilroy R."/>
            <person name="Ravi A."/>
            <person name="Getino M."/>
            <person name="Pursley I."/>
            <person name="Horton D.L."/>
            <person name="Alikhan N.F."/>
            <person name="Baker D."/>
            <person name="Gharbi K."/>
            <person name="Hall N."/>
            <person name="Watson M."/>
            <person name="Adriaenssens E.M."/>
            <person name="Foster-Nyarko E."/>
            <person name="Jarju S."/>
            <person name="Secka A."/>
            <person name="Antonio M."/>
            <person name="Oren A."/>
            <person name="Chaudhuri R.R."/>
            <person name="La Ragione R."/>
            <person name="Hildebrand F."/>
            <person name="Pallen M.J."/>
        </authorList>
    </citation>
    <scope>NUCLEOTIDE SEQUENCE</scope>
    <source>
        <strain evidence="2">CHK179-28034</strain>
    </source>
</reference>
<comment type="caution">
    <text evidence="2">The sequence shown here is derived from an EMBL/GenBank/DDBJ whole genome shotgun (WGS) entry which is preliminary data.</text>
</comment>
<reference evidence="2" key="2">
    <citation type="submission" date="2021-04" db="EMBL/GenBank/DDBJ databases">
        <authorList>
            <person name="Gilroy R."/>
        </authorList>
    </citation>
    <scope>NUCLEOTIDE SEQUENCE</scope>
    <source>
        <strain evidence="2">CHK179-28034</strain>
    </source>
</reference>
<name>A0A9D2J7I1_9FIRM</name>
<evidence type="ECO:0000313" key="3">
    <source>
        <dbReference type="Proteomes" id="UP000824049"/>
    </source>
</evidence>
<dbReference type="Pfam" id="PF18980">
    <property type="entry name" value="DUF5716_C"/>
    <property type="match status" value="1"/>
</dbReference>
<evidence type="ECO:0000313" key="2">
    <source>
        <dbReference type="EMBL" id="HIZ38529.1"/>
    </source>
</evidence>
<dbReference type="Proteomes" id="UP000824049">
    <property type="component" value="Unassembled WGS sequence"/>
</dbReference>
<proteinExistence type="predicted"/>
<sequence>MEYVMGELETRKFAGIDLGKYAVQLSVYDEAAAETTEESFPLPEKEQEDYIASGLFYIRRYMEANHINWEMYHGVYFTMEDTSRQCRKHLEELLDEDFKKRHSVNVITHFRSFVEYVFHQERAVWDRNTLLLDYSENVLRYILVEQIRPSRQKAYRAVLKEMNLEEQGIHEDDENRDYHFSRLMKQFLVKNPAHIIFLTGRGFEGNWMKKTLTYLCAGRRVFMGQNLYANGACLLGLGPVQLMEDGMLLMQGPDMVYHTIGILTQESGKAKYVPITSIGREWYNTVGTVDIILDKSQKVEFFYHNTKENEMESAACEIRDLPARPPKTTRIRIEVQFTAQTEGVILLKDMGFGSMFPGTGKVTVFPFKLIS</sequence>
<evidence type="ECO:0000259" key="1">
    <source>
        <dbReference type="Pfam" id="PF18980"/>
    </source>
</evidence>
<accession>A0A9D2J7I1</accession>
<dbReference type="AlphaFoldDB" id="A0A9D2J7I1"/>